<proteinExistence type="predicted"/>
<evidence type="ECO:0000313" key="1">
    <source>
        <dbReference type="EMBL" id="CDC03691.1"/>
    </source>
</evidence>
<sequence length="122" mass="14713">MDILKTPDFNNIYQVECFDREFRALFRNDYSSLKRYELWLRRRLKILDQEGLKAVDGFQFEKIEDNLYSIRHPQSKHNPRVIYTFLVDEACNAILLSVFLEKNSSDYEFGKKKARNRLKAIR</sequence>
<evidence type="ECO:0000313" key="2">
    <source>
        <dbReference type="Proteomes" id="UP000018168"/>
    </source>
</evidence>
<evidence type="ECO:0008006" key="3">
    <source>
        <dbReference type="Google" id="ProtNLM"/>
    </source>
</evidence>
<name>R6NBU0_9FIRM</name>
<dbReference type="AlphaFoldDB" id="R6NBU0"/>
<dbReference type="EMBL" id="CBEP010000014">
    <property type="protein sequence ID" value="CDC03691.1"/>
    <property type="molecule type" value="Genomic_DNA"/>
</dbReference>
<gene>
    <name evidence="1" type="ORF">BN578_01692</name>
</gene>
<dbReference type="Proteomes" id="UP000018168">
    <property type="component" value="Unassembled WGS sequence"/>
</dbReference>
<accession>R6NBU0</accession>
<reference evidence="1" key="1">
    <citation type="submission" date="2012-11" db="EMBL/GenBank/DDBJ databases">
        <title>Dependencies among metagenomic species, viruses, plasmids and units of genetic variation.</title>
        <authorList>
            <person name="Nielsen H.B."/>
            <person name="Almeida M."/>
            <person name="Juncker A.S."/>
            <person name="Rasmussen S."/>
            <person name="Li J."/>
            <person name="Sunagawa S."/>
            <person name="Plichta D."/>
            <person name="Gautier L."/>
            <person name="Le Chatelier E."/>
            <person name="Peletier E."/>
            <person name="Bonde I."/>
            <person name="Nielsen T."/>
            <person name="Manichanh C."/>
            <person name="Arumugam M."/>
            <person name="Batto J."/>
            <person name="Santos M.B.Q.D."/>
            <person name="Blom N."/>
            <person name="Borruel N."/>
            <person name="Burgdorf K.S."/>
            <person name="Boumezbeur F."/>
            <person name="Casellas F."/>
            <person name="Dore J."/>
            <person name="Guarner F."/>
            <person name="Hansen T."/>
            <person name="Hildebrand F."/>
            <person name="Kaas R.S."/>
            <person name="Kennedy S."/>
            <person name="Kristiansen K."/>
            <person name="Kultima J.R."/>
            <person name="Leonard P."/>
            <person name="Levenez F."/>
            <person name="Lund O."/>
            <person name="Moumen B."/>
            <person name="Le Paslier D."/>
            <person name="Pons N."/>
            <person name="Pedersen O."/>
            <person name="Prifti E."/>
            <person name="Qin J."/>
            <person name="Raes J."/>
            <person name="Tap J."/>
            <person name="Tims S."/>
            <person name="Ussery D.W."/>
            <person name="Yamada T."/>
            <person name="MetaHit consortium"/>
            <person name="Renault P."/>
            <person name="Sicheritz-Ponten T."/>
            <person name="Bork P."/>
            <person name="Wang J."/>
            <person name="Brunak S."/>
            <person name="Ehrlich S.D."/>
        </authorList>
    </citation>
    <scope>NUCLEOTIDE SEQUENCE [LARGE SCALE GENOMIC DNA]</scope>
</reference>
<protein>
    <recommendedName>
        <fullName evidence="3">Toxin-antitoxin system toxin component RelE family</fullName>
    </recommendedName>
</protein>
<organism evidence="1 2">
    <name type="scientific">[Clostridium] leptum CAG:27</name>
    <dbReference type="NCBI Taxonomy" id="1263068"/>
    <lineage>
        <taxon>Bacteria</taxon>
        <taxon>Bacillati</taxon>
        <taxon>Bacillota</taxon>
        <taxon>Clostridia</taxon>
        <taxon>Eubacteriales</taxon>
        <taxon>Oscillospiraceae</taxon>
        <taxon>Oscillospiraceae incertae sedis</taxon>
    </lineage>
</organism>
<comment type="caution">
    <text evidence="1">The sequence shown here is derived from an EMBL/GenBank/DDBJ whole genome shotgun (WGS) entry which is preliminary data.</text>
</comment>